<reference evidence="9 10" key="1">
    <citation type="journal article" date="2018" name="PLoS Genet.">
        <title>Population sequencing reveals clonal diversity and ancestral inbreeding in the grapevine cultivar Chardonnay.</title>
        <authorList>
            <person name="Roach M.J."/>
            <person name="Johnson D.L."/>
            <person name="Bohlmann J."/>
            <person name="van Vuuren H.J."/>
            <person name="Jones S.J."/>
            <person name="Pretorius I.S."/>
            <person name="Schmidt S.A."/>
            <person name="Borneman A.R."/>
        </authorList>
    </citation>
    <scope>NUCLEOTIDE SEQUENCE [LARGE SCALE GENOMIC DNA]</scope>
    <source>
        <strain evidence="10">cv. Chardonnay</strain>
        <tissue evidence="9">Leaf</tissue>
    </source>
</reference>
<dbReference type="InterPro" id="IPR012337">
    <property type="entry name" value="RNaseH-like_sf"/>
</dbReference>
<keyword evidence="3" id="KW-0540">Nuclease</keyword>
<name>A0A438DID7_VITVI</name>
<keyword evidence="5" id="KW-0378">Hydrolase</keyword>
<gene>
    <name evidence="9" type="primary">pol_670</name>
    <name evidence="9" type="ORF">CK203_117489</name>
</gene>
<evidence type="ECO:0000256" key="2">
    <source>
        <dbReference type="ARBA" id="ARBA00022695"/>
    </source>
</evidence>
<dbReference type="PANTHER" id="PTHR48475:SF1">
    <property type="entry name" value="RNASE H TYPE-1 DOMAIN-CONTAINING PROTEIN"/>
    <property type="match status" value="1"/>
</dbReference>
<dbReference type="InterPro" id="IPR001584">
    <property type="entry name" value="Integrase_cat-core"/>
</dbReference>
<dbReference type="GO" id="GO:0015074">
    <property type="term" value="P:DNA integration"/>
    <property type="evidence" value="ECO:0007669"/>
    <property type="project" value="InterPro"/>
</dbReference>
<dbReference type="SUPFAM" id="SSF53098">
    <property type="entry name" value="Ribonuclease H-like"/>
    <property type="match status" value="2"/>
</dbReference>
<dbReference type="PANTHER" id="PTHR48475">
    <property type="entry name" value="RIBONUCLEASE H"/>
    <property type="match status" value="1"/>
</dbReference>
<dbReference type="InterPro" id="IPR043128">
    <property type="entry name" value="Rev_trsase/Diguanyl_cyclase"/>
</dbReference>
<comment type="caution">
    <text evidence="9">The sequence shown here is derived from an EMBL/GenBank/DDBJ whole genome shotgun (WGS) entry which is preliminary data.</text>
</comment>
<evidence type="ECO:0000259" key="8">
    <source>
        <dbReference type="PROSITE" id="PS50994"/>
    </source>
</evidence>
<accession>A0A438DID7</accession>
<dbReference type="InterPro" id="IPR036397">
    <property type="entry name" value="RNaseH_sf"/>
</dbReference>
<dbReference type="FunFam" id="3.30.420.10:FF:000032">
    <property type="entry name" value="Retrovirus-related Pol polyprotein from transposon 297-like Protein"/>
    <property type="match status" value="1"/>
</dbReference>
<dbReference type="InterPro" id="IPR005162">
    <property type="entry name" value="Retrotrans_gag_dom"/>
</dbReference>
<sequence>MRGSACVEVMTTLHGSAPSLRRRAEGCVPPEDHDEFEYGRTAHLHLDALLVPVQIIFSSIHSSSPYPYSVLRALWDRTFVPCLDIPLWIRVEEEYFQDQDFYSQSGSRSPWLLFRRLWLASGRRSVVSRLGHRQFRMRRHNDSHPPPPPPPVPSVHQASPYVLHGHSEIAPPVVAQVVVADDKHARMDRIEQCMRQMRVSDGSVVWDDFGGMPVASLPASSGCQILRGTLMITLFPLSLSGAAQRWFASLESSRRRTWDDLAQEFLRQFSFNTVVDVSRRELEALRQRTEESVSSFISRWRGKIAEIVDRPSERDQIQMVLRSLQPRIARHVVGVPFADFGSLVMALYDVEDGISRATGQPCYAAQFTAKPAAPYPRPGAQQTSAPFALRTQRQFSQIGMPLSQALRKLTEAGLLTALTPRPLPQPIPAQVWYAWAQPSVTTNPLPTHTTHAVPPPAGGIHFLDFDETDDHVHMLSWDDPDPEPIMPAGIYETSGVTLEPQMPAPFRLVPEAAFVQAATSEPLTFTRYSVQAPYILIPDVEEVRAPHVDISQTPDIQYILRGGRVMRQPPPAAARPVEASSSTHRDALTRALSQIRVDTTTTPEELIHMMTVGRATCIVFSDDDLPPEGSDHTRPLYISVGCSGRRVPSVLLDNGSALNVCPLATAIALGYAPSDFGPSTQTVRAYDSTRREVMSTLEIELLIGPATFVAVFQVVVVQSMGDMFIAAEPVLEISHTDDDLFLTGFTFDEVQTVEIEDFCRDFVAMSFDQHGSTVVLDIMRSMSYLPGMGLGRRQHGPSKFIAIPDHDVPFGLGFIPTEADYLYMARLRKERVRARLTHTPFYPMCPYTRSLADYFVRASEPHTPSDGIVGGLSTTQEAELQRLTDEHGTLAEVGDVVDGAAPHDEYIDEMLALSLSQIEETIQPGLASSFDLFGVFVIELAEESLTAPALESAEDLIPFDDLIDSHVGIVEGASDFVDPPLSFDVLSGFVSRSDYVSDFSSMDLSIFEYLPVSCDIDLSAPSSPTSQILDIDDEIAQHDSDDDSSSVSDSDPVDQRVSPTVGDTEIVDFGTADQPKELRIGSDLSTDERDSLIQLLRAYLDVFAWSYEDMPGLDPSIVQHRLPLLPHARPVKQKLRRLHPRWSLQVKEEIQKQLSVGFLSVVEYPEWLANVVPVPKKDGKVRVCVDFRDLNKASPKDDFPLPHIDMLVDSTAGHSMLSFMDGFSGYSQILMAPEDMEKTSFITEWDDMIVKSRGRSDHLAALERFFERIRQFRLRLNPKKCTFGVTSGKLLGYMVSERGIEVDPDKIRAILDMPAPRTEREVRGFLGRLQYISRFIARLTDICEPIFRLLRKSQPTVWDDQCQRAFERIRKYLLLPPVLAPPTPGRPLLLYLSVSDLALGCMLAQLDDSGKDRAIYYLSKRMLDYETRYVMIERYCLALVWATRRLRHYMTEYSVYLISRLDPLRYLFDRPALVGRLMRWLVLLTEFDIHYVTQKSIRGSIVADHLASLPVSDARAIDDDFPDEDVAAVTSLSGWRMYFDGAANHSGYGIGVLLISPHGDHIPRSVRLAFSDRHPATNNIVEYEACILGLETALELGIRQMEVFGDSNLLLVARFEDLRYTHLPRAQNQFADVLATLASMIDIPADATVRPLLIESRSAPAYCCLIDDMEIDDGLPWYHDIYHFLRLGVYPEAATTKDRRALRQLATRFVICGETLYRRSTDGMLLLCLDRASADRVMREVHAGVCGPHMGGHMLARKIMRTGYFWLTMETDCCQFVQRCPECQIHGDLIHVPPSELHALTSPWPFSVWGIDIIGKISPKSSSGHEFILVAIDYFTKWVEAASYARLTSSGVASFIRSHIICHYGVPHELISDRGVHFRAEVDTLVQRYSIRHHRSTAYRPQTNGAVEAANKNIKRILRKMVETSRDWSEKLPFALWAYRTSFRTSTGATPYSLVYGMEAVLPVEIEMGSLRVALEQQIPETDWAQARFDQLNLLDERRLRAADHVRAYQRKMARAFKKRVKPRPLHVGDLVLRVIRGLIRDPRGKFRPSWSGPYFIRELTLEGAAWLMDLDGNQFSEPTNVDQLKRHPQVQGSQDFLYMLHFTHEGMGFDHCVFELSFPSFLSPYHPSLHYVLCLKTTLRPWDQISSSTASMWTEVTCSRIDDSMLSDLRPILHFDAIQGHISVRMRFTDHEGVACLSLFARSRFILFDIVVIPGWGYLRCMDFPRHHFSGPWRRSFSHMSITASITRPRYIVFASLTIIPELFIDMSSQRSVVRDS</sequence>
<evidence type="ECO:0000313" key="9">
    <source>
        <dbReference type="EMBL" id="RVW35223.1"/>
    </source>
</evidence>
<evidence type="ECO:0000256" key="1">
    <source>
        <dbReference type="ARBA" id="ARBA00022679"/>
    </source>
</evidence>
<proteinExistence type="predicted"/>
<dbReference type="FunFam" id="3.30.70.270:FF:000020">
    <property type="entry name" value="Transposon Tf2-6 polyprotein-like Protein"/>
    <property type="match status" value="1"/>
</dbReference>
<dbReference type="CDD" id="cd09279">
    <property type="entry name" value="RNase_HI_like"/>
    <property type="match status" value="1"/>
</dbReference>
<feature type="compositionally biased region" description="Low complexity" evidence="7">
    <location>
        <begin position="1045"/>
        <end position="1058"/>
    </location>
</feature>
<dbReference type="Pfam" id="PF13456">
    <property type="entry name" value="RVT_3"/>
    <property type="match status" value="1"/>
</dbReference>
<keyword evidence="1" id="KW-0808">Transferase</keyword>
<dbReference type="CDD" id="cd01647">
    <property type="entry name" value="RT_LTR"/>
    <property type="match status" value="1"/>
</dbReference>
<evidence type="ECO:0000256" key="3">
    <source>
        <dbReference type="ARBA" id="ARBA00022722"/>
    </source>
</evidence>
<organism evidence="9 10">
    <name type="scientific">Vitis vinifera</name>
    <name type="common">Grape</name>
    <dbReference type="NCBI Taxonomy" id="29760"/>
    <lineage>
        <taxon>Eukaryota</taxon>
        <taxon>Viridiplantae</taxon>
        <taxon>Streptophyta</taxon>
        <taxon>Embryophyta</taxon>
        <taxon>Tracheophyta</taxon>
        <taxon>Spermatophyta</taxon>
        <taxon>Magnoliopsida</taxon>
        <taxon>eudicotyledons</taxon>
        <taxon>Gunneridae</taxon>
        <taxon>Pentapetalae</taxon>
        <taxon>rosids</taxon>
        <taxon>Vitales</taxon>
        <taxon>Vitaceae</taxon>
        <taxon>Viteae</taxon>
        <taxon>Vitis</taxon>
    </lineage>
</organism>
<dbReference type="InterPro" id="IPR043502">
    <property type="entry name" value="DNA/RNA_pol_sf"/>
</dbReference>
<dbReference type="PROSITE" id="PS50994">
    <property type="entry name" value="INTEGRASE"/>
    <property type="match status" value="1"/>
</dbReference>
<dbReference type="EMBL" id="QGNW01001611">
    <property type="protein sequence ID" value="RVW35223.1"/>
    <property type="molecule type" value="Genomic_DNA"/>
</dbReference>
<dbReference type="Gene3D" id="3.30.420.10">
    <property type="entry name" value="Ribonuclease H-like superfamily/Ribonuclease H"/>
    <property type="match status" value="2"/>
</dbReference>
<dbReference type="Pfam" id="PF17921">
    <property type="entry name" value="Integrase_H2C2"/>
    <property type="match status" value="1"/>
</dbReference>
<dbReference type="Gene3D" id="3.10.10.10">
    <property type="entry name" value="HIV Type 1 Reverse Transcriptase, subunit A, domain 1"/>
    <property type="match status" value="1"/>
</dbReference>
<dbReference type="GO" id="GO:0004523">
    <property type="term" value="F:RNA-DNA hybrid ribonuclease activity"/>
    <property type="evidence" value="ECO:0007669"/>
    <property type="project" value="InterPro"/>
</dbReference>
<dbReference type="GO" id="GO:0003964">
    <property type="term" value="F:RNA-directed DNA polymerase activity"/>
    <property type="evidence" value="ECO:0007669"/>
    <property type="project" value="UniProtKB-KW"/>
</dbReference>
<keyword evidence="4" id="KW-0255">Endonuclease</keyword>
<dbReference type="Proteomes" id="UP000288805">
    <property type="component" value="Unassembled WGS sequence"/>
</dbReference>
<keyword evidence="6" id="KW-0695">RNA-directed DNA polymerase</keyword>
<dbReference type="InterPro" id="IPR041588">
    <property type="entry name" value="Integrase_H2C2"/>
</dbReference>
<dbReference type="InterPro" id="IPR002156">
    <property type="entry name" value="RNaseH_domain"/>
</dbReference>
<dbReference type="Gene3D" id="3.30.70.270">
    <property type="match status" value="3"/>
</dbReference>
<feature type="region of interest" description="Disordered" evidence="7">
    <location>
        <begin position="1037"/>
        <end position="1059"/>
    </location>
</feature>
<dbReference type="GO" id="GO:0003676">
    <property type="term" value="F:nucleic acid binding"/>
    <property type="evidence" value="ECO:0007669"/>
    <property type="project" value="InterPro"/>
</dbReference>
<dbReference type="Gene3D" id="1.10.340.70">
    <property type="match status" value="1"/>
</dbReference>
<evidence type="ECO:0000256" key="4">
    <source>
        <dbReference type="ARBA" id="ARBA00022759"/>
    </source>
</evidence>
<dbReference type="Pfam" id="PF03732">
    <property type="entry name" value="Retrotrans_gag"/>
    <property type="match status" value="1"/>
</dbReference>
<keyword evidence="2" id="KW-0548">Nucleotidyltransferase</keyword>
<evidence type="ECO:0000256" key="7">
    <source>
        <dbReference type="SAM" id="MobiDB-lite"/>
    </source>
</evidence>
<feature type="domain" description="Integrase catalytic" evidence="8">
    <location>
        <begin position="1799"/>
        <end position="1959"/>
    </location>
</feature>
<dbReference type="InterPro" id="IPR041373">
    <property type="entry name" value="RT_RNaseH"/>
</dbReference>
<dbReference type="SUPFAM" id="SSF56672">
    <property type="entry name" value="DNA/RNA polymerases"/>
    <property type="match status" value="1"/>
</dbReference>
<evidence type="ECO:0000313" key="10">
    <source>
        <dbReference type="Proteomes" id="UP000288805"/>
    </source>
</evidence>
<evidence type="ECO:0000256" key="5">
    <source>
        <dbReference type="ARBA" id="ARBA00022801"/>
    </source>
</evidence>
<dbReference type="Pfam" id="PF17917">
    <property type="entry name" value="RT_RNaseH"/>
    <property type="match status" value="1"/>
</dbReference>
<evidence type="ECO:0000256" key="6">
    <source>
        <dbReference type="ARBA" id="ARBA00022918"/>
    </source>
</evidence>
<dbReference type="CDD" id="cd09274">
    <property type="entry name" value="RNase_HI_RT_Ty3"/>
    <property type="match status" value="1"/>
</dbReference>
<protein>
    <submittedName>
        <fullName evidence="9">Retrovirus-related Pol polyprotein from transposon 297</fullName>
    </submittedName>
</protein>